<dbReference type="InterPro" id="IPR040155">
    <property type="entry name" value="CEBPZ/Mak21-like"/>
</dbReference>
<keyword evidence="5" id="KW-1185">Reference proteome</keyword>
<dbReference type="Proteomes" id="UP000466442">
    <property type="component" value="Unassembled WGS sequence"/>
</dbReference>
<accession>A0A6A4KE33</accession>
<dbReference type="InterPro" id="IPR016024">
    <property type="entry name" value="ARM-type_fold"/>
</dbReference>
<evidence type="ECO:0000313" key="4">
    <source>
        <dbReference type="EMBL" id="KAF6214412.1"/>
    </source>
</evidence>
<feature type="compositionally biased region" description="Acidic residues" evidence="2">
    <location>
        <begin position="743"/>
        <end position="799"/>
    </location>
</feature>
<feature type="compositionally biased region" description="Acidic residues" evidence="2">
    <location>
        <begin position="29"/>
        <end position="38"/>
    </location>
</feature>
<dbReference type="GO" id="GO:0005634">
    <property type="term" value="C:nucleus"/>
    <property type="evidence" value="ECO:0007669"/>
    <property type="project" value="UniProtKB-ARBA"/>
</dbReference>
<feature type="domain" description="CCAAT-binding factor" evidence="3">
    <location>
        <begin position="383"/>
        <end position="592"/>
    </location>
</feature>
<feature type="compositionally biased region" description="Basic residues" evidence="2">
    <location>
        <begin position="882"/>
        <end position="907"/>
    </location>
</feature>
<proteinExistence type="inferred from homology"/>
<sequence>MGKFKKKDYSNSREEEIEELPEAVNTPIDDTDDEEEEESVPKWYEQYPLKPTTKAVLSDEMTTSLRIEAQNILDAETKFFASKMMKRKKGANSMWMKTVLTKGTSKDKVAASIVSIQNSPIHSLSTLNYLVNSVRAAKKKECILIMETLCDLFIEDLLRAGLKFRPFSKQPLSQIDEITSGCAKSRRQLLAAWMFEDKLKDTYSNFVEAVNAVSKDTVDTNRIKAVTTLNKLLSSHPEQEQVLLMHIINKLGDPSQKVVSKVIYCLTQLLRIHPNMKQTVLNEVEKLLFRPHISARAQYYSVCFLSQYVFSDADRALAKNIIDIYFAFFKALIKKGEVDSRMLGALLMGVKRAFPFAKLEEGSLSQHVDTLYKLVHLSKFNIALHALCLLQEVSVANQDRYYSALYKKLLDPAVGKSCHHAMLINLLYKSLSKDKNAERVKAIIKRLFQLCFYFPVPVVCAMLYMISQVIGKRKKLLFSDTLTPQIDPLANLGEDNEDEVYVDVDKKVDIDQCGKFGEDEESKIKNEEEGNDGEKKPLRGWVHYEFNKNSWASQSKFYDPFHRNPAFAKTDKTAYVELADLLKHFHPSVSLFINRILNQESITYSGDPLADFTLSRFLERFVFKNPKNSDQNDKKGPDPLLASRKYYQPKGVRSFNVRSSNYLDRDEKDIPVDELFLFRYLKEKHEQRKQNEEDDDNDSVASEEFEELMERMMGRSKLDVDYMDEIGDSLKKSKNLAGKGKADEEDESEDAESEEDEAEFSGDDDDMSDIDIDDEDDDDEVLDFGDEGGFEGDIDLDEAFENKRGDKAKKRKISDDAKPSKKKKSDLDGLFAPAEEFAELLEEAGSSKEKQGMHSSVSNKDNSAPKQLDWEKKRDMWVRERGHFKKKWKKGKPNNKGGYKHPKKQKH</sequence>
<evidence type="ECO:0000256" key="2">
    <source>
        <dbReference type="SAM" id="MobiDB-lite"/>
    </source>
</evidence>
<feature type="region of interest" description="Disordered" evidence="2">
    <location>
        <begin position="731"/>
        <end position="907"/>
    </location>
</feature>
<feature type="compositionally biased region" description="Polar residues" evidence="2">
    <location>
        <begin position="853"/>
        <end position="865"/>
    </location>
</feature>
<comment type="caution">
    <text evidence="4">The sequence shown here is derived from an EMBL/GenBank/DDBJ whole genome shotgun (WGS) entry which is preliminary data.</text>
</comment>
<organism evidence="4 5">
    <name type="scientific">Apolygus lucorum</name>
    <name type="common">Small green plant bug</name>
    <name type="synonym">Lygocoris lucorum</name>
    <dbReference type="NCBI Taxonomy" id="248454"/>
    <lineage>
        <taxon>Eukaryota</taxon>
        <taxon>Metazoa</taxon>
        <taxon>Ecdysozoa</taxon>
        <taxon>Arthropoda</taxon>
        <taxon>Hexapoda</taxon>
        <taxon>Insecta</taxon>
        <taxon>Pterygota</taxon>
        <taxon>Neoptera</taxon>
        <taxon>Paraneoptera</taxon>
        <taxon>Hemiptera</taxon>
        <taxon>Heteroptera</taxon>
        <taxon>Panheteroptera</taxon>
        <taxon>Cimicomorpha</taxon>
        <taxon>Miridae</taxon>
        <taxon>Mirini</taxon>
        <taxon>Apolygus</taxon>
    </lineage>
</organism>
<evidence type="ECO:0000313" key="5">
    <source>
        <dbReference type="Proteomes" id="UP000466442"/>
    </source>
</evidence>
<dbReference type="AlphaFoldDB" id="A0A6A4KE33"/>
<evidence type="ECO:0000259" key="3">
    <source>
        <dbReference type="Pfam" id="PF03914"/>
    </source>
</evidence>
<dbReference type="PANTHER" id="PTHR12048:SF0">
    <property type="entry name" value="CCAAT_ENHANCER-BINDING PROTEIN ZETA"/>
    <property type="match status" value="1"/>
</dbReference>
<name>A0A6A4KE33_APOLU</name>
<dbReference type="Gene3D" id="1.25.10.10">
    <property type="entry name" value="Leucine-rich Repeat Variant"/>
    <property type="match status" value="1"/>
</dbReference>
<feature type="compositionally biased region" description="Basic and acidic residues" evidence="2">
    <location>
        <begin position="868"/>
        <end position="881"/>
    </location>
</feature>
<dbReference type="EMBL" id="WIXP02000002">
    <property type="protein sequence ID" value="KAF6214412.1"/>
    <property type="molecule type" value="Genomic_DNA"/>
</dbReference>
<dbReference type="SUPFAM" id="SSF48371">
    <property type="entry name" value="ARM repeat"/>
    <property type="match status" value="1"/>
</dbReference>
<protein>
    <recommendedName>
        <fullName evidence="3">CCAAT-binding factor domain-containing protein</fullName>
    </recommendedName>
</protein>
<evidence type="ECO:0000256" key="1">
    <source>
        <dbReference type="ARBA" id="ARBA00007797"/>
    </source>
</evidence>
<dbReference type="InterPro" id="IPR005612">
    <property type="entry name" value="CCAAT-binding_factor"/>
</dbReference>
<dbReference type="PANTHER" id="PTHR12048">
    <property type="entry name" value="CCAAT-BINDING FACTOR-RELATED"/>
    <property type="match status" value="1"/>
</dbReference>
<dbReference type="OrthoDB" id="28947at2759"/>
<dbReference type="InterPro" id="IPR011989">
    <property type="entry name" value="ARM-like"/>
</dbReference>
<comment type="similarity">
    <text evidence="1">Belongs to the CBF/MAK21 family.</text>
</comment>
<feature type="region of interest" description="Disordered" evidence="2">
    <location>
        <begin position="1"/>
        <end position="40"/>
    </location>
</feature>
<gene>
    <name evidence="4" type="ORF">GE061_009155</name>
</gene>
<reference evidence="4" key="1">
    <citation type="journal article" date="2021" name="Mol. Ecol. Resour.">
        <title>Apolygus lucorum genome provides insights into omnivorousness and mesophyll feeding.</title>
        <authorList>
            <person name="Liu Y."/>
            <person name="Liu H."/>
            <person name="Wang H."/>
            <person name="Huang T."/>
            <person name="Liu B."/>
            <person name="Yang B."/>
            <person name="Yin L."/>
            <person name="Li B."/>
            <person name="Zhang Y."/>
            <person name="Zhang S."/>
            <person name="Jiang F."/>
            <person name="Zhang X."/>
            <person name="Ren Y."/>
            <person name="Wang B."/>
            <person name="Wang S."/>
            <person name="Lu Y."/>
            <person name="Wu K."/>
            <person name="Fan W."/>
            <person name="Wang G."/>
        </authorList>
    </citation>
    <scope>NUCLEOTIDE SEQUENCE</scope>
    <source>
        <strain evidence="4">12Hb</strain>
    </source>
</reference>
<dbReference type="Pfam" id="PF03914">
    <property type="entry name" value="CBF"/>
    <property type="match status" value="1"/>
</dbReference>